<comment type="function">
    <text evidence="10">Potassium transporter.</text>
</comment>
<feature type="transmembrane region" description="Helical" evidence="10">
    <location>
        <begin position="213"/>
        <end position="231"/>
    </location>
</feature>
<evidence type="ECO:0000259" key="12">
    <source>
        <dbReference type="Pfam" id="PF22776"/>
    </source>
</evidence>
<dbReference type="Pfam" id="PF22776">
    <property type="entry name" value="K_trans_C"/>
    <property type="match status" value="1"/>
</dbReference>
<dbReference type="AlphaFoldDB" id="A0A9D5HKH8"/>
<dbReference type="Proteomes" id="UP001085076">
    <property type="component" value="Miscellaneous, Linkage group lg03"/>
</dbReference>
<dbReference type="InterPro" id="IPR053951">
    <property type="entry name" value="K_trans_N"/>
</dbReference>
<sequence>MAERKTEELKMSSEDEFSSEKAPYCDIESNITSKGGKEWRTVLRLAFQSLGVVYGDIGTSPLYVYATTFQEGIRHEDDILGVLSLIFYTITLITLFKYGFIVLQANDHGHGGTCALYSLLCRHARVGMIPNKEIECREESSFQPEVPGKQFRRASMVKAALENSIFAKFFLLVATMFGTAMVVGDGILTPCISVLSALGGIKMATEAITQDEVVWISVLVLIFLFITQRFGTDKVGYTFAPIITVWFILNAGIGTFNFFKFDPSVIKAINPVHIINYFIRNGKSAWISLGGVVLCITGVEALFDALGHFSVKSIQMSMSAVVFPSLILAYTGQASYLRKNMDQVSETFYKSIPGPIYWPMFVVALLAAIISSQAMISGTFSIIQATFSLGCFPRVKVIHTSAKHEGQIYIPEVNYALMLACISFTATFKSTVNMGNAYGIALLFVMNLTSLFLVLVMLMIWKTHIVLIILYVLVIQSIELVYLSSVLYKFNQGGYLPLSFAVFLIAVMLLWNYVHLKKYMHELEHKVPSESLQEMATFQRIPGLALFYSELAEGIPPIFEHYITNVPALHSVVVLVSVKSLPISKVPLRDRFLFRRVKPHKLFMFRCVARYGYRDMKNDDQEPFVTMLVQRLKEFMSEDRWETDGDVDEEVEMVEREWRNGVVHLVGQSELMAKKGSGFWKKVVINYAYNYLKRIVRQQDEVFTIPRSNLLKVGMTIEL</sequence>
<evidence type="ECO:0000313" key="13">
    <source>
        <dbReference type="EMBL" id="KAJ0979758.1"/>
    </source>
</evidence>
<organism evidence="13 14">
    <name type="scientific">Dioscorea zingiberensis</name>
    <dbReference type="NCBI Taxonomy" id="325984"/>
    <lineage>
        <taxon>Eukaryota</taxon>
        <taxon>Viridiplantae</taxon>
        <taxon>Streptophyta</taxon>
        <taxon>Embryophyta</taxon>
        <taxon>Tracheophyta</taxon>
        <taxon>Spermatophyta</taxon>
        <taxon>Magnoliopsida</taxon>
        <taxon>Liliopsida</taxon>
        <taxon>Dioscoreales</taxon>
        <taxon>Dioscoreaceae</taxon>
        <taxon>Dioscorea</taxon>
    </lineage>
</organism>
<keyword evidence="5 10" id="KW-0812">Transmembrane</keyword>
<feature type="transmembrane region" description="Helical" evidence="10">
    <location>
        <begin position="494"/>
        <end position="514"/>
    </location>
</feature>
<feature type="transmembrane region" description="Helical" evidence="10">
    <location>
        <begin position="79"/>
        <end position="101"/>
    </location>
</feature>
<evidence type="ECO:0000256" key="4">
    <source>
        <dbReference type="ARBA" id="ARBA00022538"/>
    </source>
</evidence>
<dbReference type="InterPro" id="IPR053952">
    <property type="entry name" value="K_trans_C"/>
</dbReference>
<feature type="transmembrane region" description="Helical" evidence="10">
    <location>
        <begin position="169"/>
        <end position="201"/>
    </location>
</feature>
<feature type="transmembrane region" description="Helical" evidence="10">
    <location>
        <begin position="309"/>
        <end position="331"/>
    </location>
</feature>
<name>A0A9D5HKH8_9LILI</name>
<evidence type="ECO:0000256" key="10">
    <source>
        <dbReference type="RuleBase" id="RU321113"/>
    </source>
</evidence>
<dbReference type="EMBL" id="JAGGNH010000003">
    <property type="protein sequence ID" value="KAJ0979758.1"/>
    <property type="molecule type" value="Genomic_DNA"/>
</dbReference>
<dbReference type="PANTHER" id="PTHR30540">
    <property type="entry name" value="OSMOTIC STRESS POTASSIUM TRANSPORTER"/>
    <property type="match status" value="1"/>
</dbReference>
<dbReference type="GO" id="GO:0015079">
    <property type="term" value="F:potassium ion transmembrane transporter activity"/>
    <property type="evidence" value="ECO:0007669"/>
    <property type="project" value="UniProtKB-UniRule"/>
</dbReference>
<keyword evidence="14" id="KW-1185">Reference proteome</keyword>
<feature type="transmembrane region" description="Helical" evidence="10">
    <location>
        <begin position="413"/>
        <end position="432"/>
    </location>
</feature>
<keyword evidence="4 10" id="KW-0633">Potassium transport</keyword>
<dbReference type="GO" id="GO:0016020">
    <property type="term" value="C:membrane"/>
    <property type="evidence" value="ECO:0007669"/>
    <property type="project" value="UniProtKB-SubCell"/>
</dbReference>
<evidence type="ECO:0000256" key="6">
    <source>
        <dbReference type="ARBA" id="ARBA00022958"/>
    </source>
</evidence>
<dbReference type="PANTHER" id="PTHR30540:SF117">
    <property type="entry name" value="POTASSIUM TRANSPORTER"/>
    <property type="match status" value="1"/>
</dbReference>
<feature type="transmembrane region" description="Helical" evidence="10">
    <location>
        <begin position="468"/>
        <end position="488"/>
    </location>
</feature>
<evidence type="ECO:0000313" key="14">
    <source>
        <dbReference type="Proteomes" id="UP001085076"/>
    </source>
</evidence>
<dbReference type="Pfam" id="PF02705">
    <property type="entry name" value="K_trans"/>
    <property type="match status" value="1"/>
</dbReference>
<keyword evidence="7 10" id="KW-1133">Transmembrane helix</keyword>
<evidence type="ECO:0000256" key="7">
    <source>
        <dbReference type="ARBA" id="ARBA00022989"/>
    </source>
</evidence>
<feature type="domain" description="K+ potassium transporter C-terminal" evidence="12">
    <location>
        <begin position="542"/>
        <end position="719"/>
    </location>
</feature>
<reference evidence="13" key="2">
    <citation type="journal article" date="2022" name="Hortic Res">
        <title>The genome of Dioscorea zingiberensis sheds light on the biosynthesis, origin and evolution of the medicinally important diosgenin saponins.</title>
        <authorList>
            <person name="Li Y."/>
            <person name="Tan C."/>
            <person name="Li Z."/>
            <person name="Guo J."/>
            <person name="Li S."/>
            <person name="Chen X."/>
            <person name="Wang C."/>
            <person name="Dai X."/>
            <person name="Yang H."/>
            <person name="Song W."/>
            <person name="Hou L."/>
            <person name="Xu J."/>
            <person name="Tong Z."/>
            <person name="Xu A."/>
            <person name="Yuan X."/>
            <person name="Wang W."/>
            <person name="Yang Q."/>
            <person name="Chen L."/>
            <person name="Sun Z."/>
            <person name="Wang K."/>
            <person name="Pan B."/>
            <person name="Chen J."/>
            <person name="Bao Y."/>
            <person name="Liu F."/>
            <person name="Qi X."/>
            <person name="Gang D.R."/>
            <person name="Wen J."/>
            <person name="Li J."/>
        </authorList>
    </citation>
    <scope>NUCLEOTIDE SEQUENCE</scope>
    <source>
        <strain evidence="13">Dzin_1.0</strain>
    </source>
</reference>
<evidence type="ECO:0000256" key="5">
    <source>
        <dbReference type="ARBA" id="ARBA00022692"/>
    </source>
</evidence>
<comment type="caution">
    <text evidence="10">Lacks conserved residue(s) required for the propagation of feature annotation.</text>
</comment>
<dbReference type="InterPro" id="IPR003855">
    <property type="entry name" value="K+_transporter"/>
</dbReference>
<comment type="caution">
    <text evidence="13">The sequence shown here is derived from an EMBL/GenBank/DDBJ whole genome shotgun (WGS) entry which is preliminary data.</text>
</comment>
<feature type="transmembrane region" description="Helical" evidence="10">
    <location>
        <begin position="352"/>
        <end position="370"/>
    </location>
</feature>
<proteinExistence type="inferred from homology"/>
<reference evidence="13" key="1">
    <citation type="submission" date="2021-03" db="EMBL/GenBank/DDBJ databases">
        <authorList>
            <person name="Li Z."/>
            <person name="Yang C."/>
        </authorList>
    </citation>
    <scope>NUCLEOTIDE SEQUENCE</scope>
    <source>
        <strain evidence="13">Dzin_1.0</strain>
        <tissue evidence="13">Leaf</tissue>
    </source>
</reference>
<feature type="domain" description="K+ potassium transporter integral membrane" evidence="11">
    <location>
        <begin position="45"/>
        <end position="532"/>
    </location>
</feature>
<evidence type="ECO:0000259" key="11">
    <source>
        <dbReference type="Pfam" id="PF02705"/>
    </source>
</evidence>
<comment type="subcellular location">
    <subcellularLocation>
        <location evidence="1 10">Membrane</location>
        <topology evidence="1 10">Multi-pass membrane protein</topology>
    </subcellularLocation>
</comment>
<protein>
    <recommendedName>
        <fullName evidence="10">Potassium transporter</fullName>
    </recommendedName>
</protein>
<feature type="transmembrane region" description="Helical" evidence="10">
    <location>
        <begin position="237"/>
        <end position="259"/>
    </location>
</feature>
<evidence type="ECO:0000256" key="2">
    <source>
        <dbReference type="ARBA" id="ARBA00008440"/>
    </source>
</evidence>
<comment type="similarity">
    <text evidence="2 10">Belongs to the HAK/KUP transporter (TC 2.A.72.3) family.</text>
</comment>
<dbReference type="OrthoDB" id="504708at2759"/>
<accession>A0A9D5HKH8</accession>
<evidence type="ECO:0000256" key="1">
    <source>
        <dbReference type="ARBA" id="ARBA00004141"/>
    </source>
</evidence>
<keyword evidence="8 10" id="KW-0406">Ion transport</keyword>
<keyword evidence="3" id="KW-0813">Transport</keyword>
<evidence type="ECO:0000256" key="8">
    <source>
        <dbReference type="ARBA" id="ARBA00023065"/>
    </source>
</evidence>
<evidence type="ECO:0000256" key="9">
    <source>
        <dbReference type="ARBA" id="ARBA00023136"/>
    </source>
</evidence>
<feature type="transmembrane region" description="Helical" evidence="10">
    <location>
        <begin position="438"/>
        <end position="461"/>
    </location>
</feature>
<dbReference type="NCBIfam" id="TIGR00794">
    <property type="entry name" value="kup"/>
    <property type="match status" value="1"/>
</dbReference>
<gene>
    <name evidence="13" type="ORF">J5N97_015232</name>
</gene>
<keyword evidence="9 10" id="KW-0472">Membrane</keyword>
<feature type="transmembrane region" description="Helical" evidence="10">
    <location>
        <begin position="285"/>
        <end position="303"/>
    </location>
</feature>
<keyword evidence="6 10" id="KW-0630">Potassium</keyword>
<evidence type="ECO:0000256" key="3">
    <source>
        <dbReference type="ARBA" id="ARBA00022448"/>
    </source>
</evidence>